<dbReference type="InterPro" id="IPR013762">
    <property type="entry name" value="Integrase-like_cat_sf"/>
</dbReference>
<sequence>MYFGRDKKNNWEVRFYYKDFTGKRKQKHRTGFKTKREAQAWANQYMMQQNHNLDMTFRSFWDLYREDMKERLRENTIRTKEYIVELKVLPYFGSKKMVEITPSDVRQWQNSLMKENYSQTYLKTINNQVSAIFNYAVKYYNLPRNPCSVAGSIGKSKADEMKFWTKEEFEKFLEFVRDKPLSYYAFKTLFWTGIRIGELLALTIKDFDPVNKTLTINKSYQRIKGRDVITDPKTPKSNRVITLPEFMVHDLNEYIGMLYGIMENDRLFHTTKSYLEHEMIRGCELSGVKKIRLHDLRHSHASLLISELGLQPNLVADRLGHEKITTTLQTYSHLYPDKNRELADKLEEFVSEKYNAKEMYNARKT</sequence>
<keyword evidence="10" id="KW-1185">Reference proteome</keyword>
<dbReference type="InterPro" id="IPR050090">
    <property type="entry name" value="Tyrosine_recombinase_XerCD"/>
</dbReference>
<dbReference type="PROSITE" id="PS51898">
    <property type="entry name" value="TYR_RECOMBINASE"/>
    <property type="match status" value="1"/>
</dbReference>
<gene>
    <name evidence="9" type="ORF">LKD42_11570</name>
</gene>
<dbReference type="Pfam" id="PF00589">
    <property type="entry name" value="Phage_integrase"/>
    <property type="match status" value="1"/>
</dbReference>
<evidence type="ECO:0000313" key="10">
    <source>
        <dbReference type="Proteomes" id="UP001299235"/>
    </source>
</evidence>
<dbReference type="RefSeq" id="WP_248835788.1">
    <property type="nucleotide sequence ID" value="NZ_JAJEQE010000045.1"/>
</dbReference>
<dbReference type="InterPro" id="IPR010998">
    <property type="entry name" value="Integrase_recombinase_N"/>
</dbReference>
<dbReference type="InterPro" id="IPR002104">
    <property type="entry name" value="Integrase_catalytic"/>
</dbReference>
<keyword evidence="3" id="KW-0229">DNA integration</keyword>
<proteinExistence type="inferred from homology"/>
<dbReference type="InterPro" id="IPR011010">
    <property type="entry name" value="DNA_brk_join_enz"/>
</dbReference>
<protein>
    <submittedName>
        <fullName evidence="9">Site-specific integrase</fullName>
    </submittedName>
</protein>
<dbReference type="PANTHER" id="PTHR30349:SF64">
    <property type="entry name" value="PROPHAGE INTEGRASE INTD-RELATED"/>
    <property type="match status" value="1"/>
</dbReference>
<evidence type="ECO:0000256" key="3">
    <source>
        <dbReference type="ARBA" id="ARBA00022908"/>
    </source>
</evidence>
<dbReference type="Gene3D" id="1.10.150.130">
    <property type="match status" value="1"/>
</dbReference>
<evidence type="ECO:0000256" key="2">
    <source>
        <dbReference type="ARBA" id="ARBA00008857"/>
    </source>
</evidence>
<comment type="similarity">
    <text evidence="2">Belongs to the 'phage' integrase family.</text>
</comment>
<comment type="function">
    <text evidence="1">Site-specific tyrosine recombinase, which acts by catalyzing the cutting and rejoining of the recombining DNA molecules.</text>
</comment>
<evidence type="ECO:0000256" key="6">
    <source>
        <dbReference type="PROSITE-ProRule" id="PRU01248"/>
    </source>
</evidence>
<evidence type="ECO:0000256" key="4">
    <source>
        <dbReference type="ARBA" id="ARBA00023125"/>
    </source>
</evidence>
<feature type="domain" description="Core-binding (CB)" evidence="8">
    <location>
        <begin position="55"/>
        <end position="137"/>
    </location>
</feature>
<name>A0ABS8EYL4_9FIRM</name>
<evidence type="ECO:0000259" key="8">
    <source>
        <dbReference type="PROSITE" id="PS51900"/>
    </source>
</evidence>
<dbReference type="SUPFAM" id="SSF56349">
    <property type="entry name" value="DNA breaking-rejoining enzymes"/>
    <property type="match status" value="1"/>
</dbReference>
<reference evidence="9 10" key="1">
    <citation type="submission" date="2021-10" db="EMBL/GenBank/DDBJ databases">
        <title>Anaerobic single-cell dispensing facilitates the cultivation of human gut bacteria.</title>
        <authorList>
            <person name="Afrizal A."/>
        </authorList>
    </citation>
    <scope>NUCLEOTIDE SEQUENCE [LARGE SCALE GENOMIC DNA]</scope>
    <source>
        <strain evidence="9 10">CLA-AA-H246</strain>
    </source>
</reference>
<dbReference type="Pfam" id="PF14659">
    <property type="entry name" value="Phage_int_SAM_3"/>
    <property type="match status" value="1"/>
</dbReference>
<dbReference type="InterPro" id="IPR028259">
    <property type="entry name" value="AP2-like_int_N"/>
</dbReference>
<dbReference type="InterPro" id="IPR044068">
    <property type="entry name" value="CB"/>
</dbReference>
<dbReference type="InterPro" id="IPR004107">
    <property type="entry name" value="Integrase_SAM-like_N"/>
</dbReference>
<dbReference type="CDD" id="cd01189">
    <property type="entry name" value="INT_ICEBs1_C_like"/>
    <property type="match status" value="1"/>
</dbReference>
<keyword evidence="4 6" id="KW-0238">DNA-binding</keyword>
<feature type="domain" description="Tyr recombinase" evidence="7">
    <location>
        <begin position="159"/>
        <end position="344"/>
    </location>
</feature>
<dbReference type="PANTHER" id="PTHR30349">
    <property type="entry name" value="PHAGE INTEGRASE-RELATED"/>
    <property type="match status" value="1"/>
</dbReference>
<dbReference type="Gene3D" id="1.10.443.10">
    <property type="entry name" value="Intergrase catalytic core"/>
    <property type="match status" value="1"/>
</dbReference>
<evidence type="ECO:0000313" key="9">
    <source>
        <dbReference type="EMBL" id="MCC2149883.1"/>
    </source>
</evidence>
<comment type="caution">
    <text evidence="9">The sequence shown here is derived from an EMBL/GenBank/DDBJ whole genome shotgun (WGS) entry which is preliminary data.</text>
</comment>
<evidence type="ECO:0000256" key="1">
    <source>
        <dbReference type="ARBA" id="ARBA00003283"/>
    </source>
</evidence>
<dbReference type="Pfam" id="PF14657">
    <property type="entry name" value="Arm-DNA-bind_4"/>
    <property type="match status" value="1"/>
</dbReference>
<organism evidence="9 10">
    <name type="scientific">Hominisplanchenecus faecis</name>
    <dbReference type="NCBI Taxonomy" id="2885351"/>
    <lineage>
        <taxon>Bacteria</taxon>
        <taxon>Bacillati</taxon>
        <taxon>Bacillota</taxon>
        <taxon>Clostridia</taxon>
        <taxon>Lachnospirales</taxon>
        <taxon>Lachnospiraceae</taxon>
        <taxon>Hominisplanchenecus</taxon>
    </lineage>
</organism>
<dbReference type="Proteomes" id="UP001299235">
    <property type="component" value="Unassembled WGS sequence"/>
</dbReference>
<evidence type="ECO:0000256" key="5">
    <source>
        <dbReference type="ARBA" id="ARBA00023172"/>
    </source>
</evidence>
<dbReference type="PROSITE" id="PS51900">
    <property type="entry name" value="CB"/>
    <property type="match status" value="1"/>
</dbReference>
<accession>A0ABS8EYL4</accession>
<keyword evidence="5" id="KW-0233">DNA recombination</keyword>
<evidence type="ECO:0000259" key="7">
    <source>
        <dbReference type="PROSITE" id="PS51898"/>
    </source>
</evidence>
<dbReference type="EMBL" id="JAJEQE010000045">
    <property type="protein sequence ID" value="MCC2149883.1"/>
    <property type="molecule type" value="Genomic_DNA"/>
</dbReference>